<name>A0ABU9BM83_9BURK</name>
<evidence type="ECO:0000256" key="2">
    <source>
        <dbReference type="SAM" id="SignalP"/>
    </source>
</evidence>
<gene>
    <name evidence="3" type="ORF">AACH06_09635</name>
</gene>
<dbReference type="Pfam" id="PF12276">
    <property type="entry name" value="DUF3617"/>
    <property type="match status" value="1"/>
</dbReference>
<feature type="compositionally biased region" description="Polar residues" evidence="1">
    <location>
        <begin position="30"/>
        <end position="56"/>
    </location>
</feature>
<dbReference type="InterPro" id="IPR022061">
    <property type="entry name" value="DUF3617"/>
</dbReference>
<keyword evidence="4" id="KW-1185">Reference proteome</keyword>
<feature type="chain" id="PRO_5045884824" evidence="2">
    <location>
        <begin position="23"/>
        <end position="153"/>
    </location>
</feature>
<evidence type="ECO:0000256" key="1">
    <source>
        <dbReference type="SAM" id="MobiDB-lite"/>
    </source>
</evidence>
<feature type="region of interest" description="Disordered" evidence="1">
    <location>
        <begin position="23"/>
        <end position="56"/>
    </location>
</feature>
<feature type="signal peptide" evidence="2">
    <location>
        <begin position="1"/>
        <end position="22"/>
    </location>
</feature>
<evidence type="ECO:0000313" key="3">
    <source>
        <dbReference type="EMBL" id="MEK8031074.1"/>
    </source>
</evidence>
<keyword evidence="2" id="KW-0732">Signal</keyword>
<evidence type="ECO:0000313" key="4">
    <source>
        <dbReference type="Proteomes" id="UP001371218"/>
    </source>
</evidence>
<dbReference type="EMBL" id="JBBUTG010000004">
    <property type="protein sequence ID" value="MEK8031074.1"/>
    <property type="molecule type" value="Genomic_DNA"/>
</dbReference>
<proteinExistence type="predicted"/>
<dbReference type="RefSeq" id="WP_341425436.1">
    <property type="nucleotide sequence ID" value="NZ_JBBUTG010000004.1"/>
</dbReference>
<sequence length="153" mass="16011">MNTSKHFAAAAAALFVAAGAHAENPKPGQWTRQTSMSADGKQWSQLPPSQGCLTPQDAGQSIEQLLQKMVDQATQSGCRAQNLQAGAGKASGRFECPQPGGTGTVDVQATYSADRYEMNMVGTNLADRNGSGVVIPKVYMKHEGRNVGACKAG</sequence>
<dbReference type="Proteomes" id="UP001371218">
    <property type="component" value="Unassembled WGS sequence"/>
</dbReference>
<organism evidence="3 4">
    <name type="scientific">Ideonella lacteola</name>
    <dbReference type="NCBI Taxonomy" id="2984193"/>
    <lineage>
        <taxon>Bacteria</taxon>
        <taxon>Pseudomonadati</taxon>
        <taxon>Pseudomonadota</taxon>
        <taxon>Betaproteobacteria</taxon>
        <taxon>Burkholderiales</taxon>
        <taxon>Sphaerotilaceae</taxon>
        <taxon>Ideonella</taxon>
    </lineage>
</organism>
<accession>A0ABU9BM83</accession>
<comment type="caution">
    <text evidence="3">The sequence shown here is derived from an EMBL/GenBank/DDBJ whole genome shotgun (WGS) entry which is preliminary data.</text>
</comment>
<protein>
    <submittedName>
        <fullName evidence="3">DUF3617 family protein</fullName>
    </submittedName>
</protein>
<reference evidence="3 4" key="1">
    <citation type="submission" date="2024-04" db="EMBL/GenBank/DDBJ databases">
        <title>Novel species of the genus Ideonella isolated from streams.</title>
        <authorList>
            <person name="Lu H."/>
        </authorList>
    </citation>
    <scope>NUCLEOTIDE SEQUENCE [LARGE SCALE GENOMIC DNA]</scope>
    <source>
        <strain evidence="3 4">DXS29W</strain>
    </source>
</reference>